<reference evidence="2" key="1">
    <citation type="journal article" date="2019" name="Curr. Biol.">
        <title>Genome Sequence of Striga asiatica Provides Insight into the Evolution of Plant Parasitism.</title>
        <authorList>
            <person name="Yoshida S."/>
            <person name="Kim S."/>
            <person name="Wafula E.K."/>
            <person name="Tanskanen J."/>
            <person name="Kim Y.M."/>
            <person name="Honaas L."/>
            <person name="Yang Z."/>
            <person name="Spallek T."/>
            <person name="Conn C.E."/>
            <person name="Ichihashi Y."/>
            <person name="Cheong K."/>
            <person name="Cui S."/>
            <person name="Der J.P."/>
            <person name="Gundlach H."/>
            <person name="Jiao Y."/>
            <person name="Hori C."/>
            <person name="Ishida J.K."/>
            <person name="Kasahara H."/>
            <person name="Kiba T."/>
            <person name="Kim M.S."/>
            <person name="Koo N."/>
            <person name="Laohavisit A."/>
            <person name="Lee Y.H."/>
            <person name="Lumba S."/>
            <person name="McCourt P."/>
            <person name="Mortimer J.C."/>
            <person name="Mutuku J.M."/>
            <person name="Nomura T."/>
            <person name="Sasaki-Sekimoto Y."/>
            <person name="Seto Y."/>
            <person name="Wang Y."/>
            <person name="Wakatake T."/>
            <person name="Sakakibara H."/>
            <person name="Demura T."/>
            <person name="Yamaguchi S."/>
            <person name="Yoneyama K."/>
            <person name="Manabe R.I."/>
            <person name="Nelson D.C."/>
            <person name="Schulman A.H."/>
            <person name="Timko M.P."/>
            <person name="dePamphilis C.W."/>
            <person name="Choi D."/>
            <person name="Shirasu K."/>
        </authorList>
    </citation>
    <scope>NUCLEOTIDE SEQUENCE [LARGE SCALE GENOMIC DNA]</scope>
    <source>
        <strain evidence="2">cv. UVA1</strain>
    </source>
</reference>
<dbReference type="EMBL" id="BKCP01008293">
    <property type="protein sequence ID" value="GER48777.1"/>
    <property type="molecule type" value="Genomic_DNA"/>
</dbReference>
<sequence>MRGIITSYCHGKQEGGVRDYAVFGIQERGCLQGELRRDSDRGVVAGCGATLHATSLLLRIDNGDWDWFVPLSMSDYPLLAQDATVGLRVKVDGGSRSDVRMVMLGSQREEATRFLLLCVRRKKDDGEG</sequence>
<proteinExistence type="predicted"/>
<accession>A0A5A7QWK3</accession>
<dbReference type="Proteomes" id="UP000325081">
    <property type="component" value="Unassembled WGS sequence"/>
</dbReference>
<dbReference type="GO" id="GO:0016757">
    <property type="term" value="F:glycosyltransferase activity"/>
    <property type="evidence" value="ECO:0007669"/>
    <property type="project" value="UniProtKB-KW"/>
</dbReference>
<keyword evidence="1" id="KW-0808">Transferase</keyword>
<keyword evidence="1" id="KW-0328">Glycosyltransferase</keyword>
<name>A0A5A7QWK3_STRAF</name>
<keyword evidence="2" id="KW-1185">Reference proteome</keyword>
<protein>
    <submittedName>
        <fullName evidence="1">Core-2/I-branching beta-1,6-N-acetylglucosaminyltransferase family protein</fullName>
    </submittedName>
</protein>
<dbReference type="AlphaFoldDB" id="A0A5A7QWK3"/>
<organism evidence="1 2">
    <name type="scientific">Striga asiatica</name>
    <name type="common">Asiatic witchweed</name>
    <name type="synonym">Buchnera asiatica</name>
    <dbReference type="NCBI Taxonomy" id="4170"/>
    <lineage>
        <taxon>Eukaryota</taxon>
        <taxon>Viridiplantae</taxon>
        <taxon>Streptophyta</taxon>
        <taxon>Embryophyta</taxon>
        <taxon>Tracheophyta</taxon>
        <taxon>Spermatophyta</taxon>
        <taxon>Magnoliopsida</taxon>
        <taxon>eudicotyledons</taxon>
        <taxon>Gunneridae</taxon>
        <taxon>Pentapetalae</taxon>
        <taxon>asterids</taxon>
        <taxon>lamiids</taxon>
        <taxon>Lamiales</taxon>
        <taxon>Orobanchaceae</taxon>
        <taxon>Buchnereae</taxon>
        <taxon>Striga</taxon>
    </lineage>
</organism>
<dbReference type="OrthoDB" id="1937378at2759"/>
<evidence type="ECO:0000313" key="1">
    <source>
        <dbReference type="EMBL" id="GER48777.1"/>
    </source>
</evidence>
<comment type="caution">
    <text evidence="1">The sequence shown here is derived from an EMBL/GenBank/DDBJ whole genome shotgun (WGS) entry which is preliminary data.</text>
</comment>
<evidence type="ECO:0000313" key="2">
    <source>
        <dbReference type="Proteomes" id="UP000325081"/>
    </source>
</evidence>
<gene>
    <name evidence="1" type="ORF">STAS_25963</name>
</gene>